<protein>
    <recommendedName>
        <fullName evidence="3">YfhS protein</fullName>
    </recommendedName>
</protein>
<evidence type="ECO:0000313" key="1">
    <source>
        <dbReference type="EMBL" id="KWW18209.1"/>
    </source>
</evidence>
<dbReference type="RefSeq" id="WP_061142491.1">
    <property type="nucleotide sequence ID" value="NZ_LNNH01000023.1"/>
</dbReference>
<dbReference type="Proteomes" id="UP000064189">
    <property type="component" value="Unassembled WGS sequence"/>
</dbReference>
<name>A0A120GPJ5_9BACI</name>
<organism evidence="1 2">
    <name type="scientific">Peribacillus simplex</name>
    <dbReference type="NCBI Taxonomy" id="1478"/>
    <lineage>
        <taxon>Bacteria</taxon>
        <taxon>Bacillati</taxon>
        <taxon>Bacillota</taxon>
        <taxon>Bacilli</taxon>
        <taxon>Bacillales</taxon>
        <taxon>Bacillaceae</taxon>
        <taxon>Peribacillus</taxon>
    </lineage>
</organism>
<accession>A0A120GPJ5</accession>
<proteinExistence type="predicted"/>
<evidence type="ECO:0000313" key="2">
    <source>
        <dbReference type="Proteomes" id="UP000064189"/>
    </source>
</evidence>
<dbReference type="EMBL" id="LNNH01000023">
    <property type="protein sequence ID" value="KWW18209.1"/>
    <property type="molecule type" value="Genomic_DNA"/>
</dbReference>
<comment type="caution">
    <text evidence="1">The sequence shown here is derived from an EMBL/GenBank/DDBJ whole genome shotgun (WGS) entry which is preliminary data.</text>
</comment>
<evidence type="ECO:0008006" key="3">
    <source>
        <dbReference type="Google" id="ProtNLM"/>
    </source>
</evidence>
<reference evidence="1 2" key="1">
    <citation type="submission" date="2015-11" db="EMBL/GenBank/DDBJ databases">
        <title>Genome Sequence of Bacillus simplex strain VanAntwerpen2.</title>
        <authorList>
            <person name="Couger M.B."/>
        </authorList>
    </citation>
    <scope>NUCLEOTIDE SEQUENCE [LARGE SCALE GENOMIC DNA]</scope>
    <source>
        <strain evidence="1 2">VanAntwerpen02</strain>
    </source>
</reference>
<keyword evidence="2" id="KW-1185">Reference proteome</keyword>
<dbReference type="AlphaFoldDB" id="A0A120GPJ5"/>
<sequence>MYVGRDMTELSMMKKSDWENSELAYFHHSLQQMVPYLNQEGQSIHGEIVKEIENRGGLTRQEADYTHGTKPVYD</sequence>
<gene>
    <name evidence="1" type="ORF">AS888_20390</name>
</gene>